<evidence type="ECO:0000313" key="2">
    <source>
        <dbReference type="Proteomes" id="UP000829364"/>
    </source>
</evidence>
<name>A0A9Q8VAS7_9HYPO</name>
<evidence type="ECO:0000313" key="1">
    <source>
        <dbReference type="EMBL" id="UNI18092.1"/>
    </source>
</evidence>
<dbReference type="KEGG" id="ptkz:JDV02_004384"/>
<dbReference type="GeneID" id="72066339"/>
<gene>
    <name evidence="1" type="ORF">JDV02_004384</name>
</gene>
<reference evidence="1" key="1">
    <citation type="submission" date="2021-11" db="EMBL/GenBank/DDBJ databases">
        <title>Purpureocillium_takamizusanense_genome.</title>
        <authorList>
            <person name="Nguyen N.-H."/>
        </authorList>
    </citation>
    <scope>NUCLEOTIDE SEQUENCE</scope>
    <source>
        <strain evidence="1">PT3</strain>
    </source>
</reference>
<accession>A0A9Q8VAS7</accession>
<dbReference type="RefSeq" id="XP_047841573.1">
    <property type="nucleotide sequence ID" value="XM_047985596.1"/>
</dbReference>
<proteinExistence type="predicted"/>
<protein>
    <submittedName>
        <fullName evidence="1">Uncharacterized protein</fullName>
    </submittedName>
</protein>
<sequence length="137" mass="15240">MRFAFYDEAGIGKAIETATRNVCLFPCNRRPLDSFRCSQDRTTAVQITSCFFSLLPSALVCSHRLLRRGRGLERLKSQVRQAIIVFHESPACMLTDRVDAPSGWAASFGQNKDSIPSILSKIAFPSLFPVEDDDGKP</sequence>
<dbReference type="EMBL" id="CP086356">
    <property type="protein sequence ID" value="UNI18092.1"/>
    <property type="molecule type" value="Genomic_DNA"/>
</dbReference>
<dbReference type="AlphaFoldDB" id="A0A9Q8VAS7"/>
<organism evidence="1 2">
    <name type="scientific">Purpureocillium takamizusanense</name>
    <dbReference type="NCBI Taxonomy" id="2060973"/>
    <lineage>
        <taxon>Eukaryota</taxon>
        <taxon>Fungi</taxon>
        <taxon>Dikarya</taxon>
        <taxon>Ascomycota</taxon>
        <taxon>Pezizomycotina</taxon>
        <taxon>Sordariomycetes</taxon>
        <taxon>Hypocreomycetidae</taxon>
        <taxon>Hypocreales</taxon>
        <taxon>Ophiocordycipitaceae</taxon>
        <taxon>Purpureocillium</taxon>
    </lineage>
</organism>
<dbReference type="Proteomes" id="UP000829364">
    <property type="component" value="Chromosome 3"/>
</dbReference>
<keyword evidence="2" id="KW-1185">Reference proteome</keyword>